<sequence>MSTSLPARPTSTRRPPDFVKKLYFALEAAQQIDEPDLRWVSPGEFEITGDQKRALEVLQRYQLNFNLFSSFVRQLSYYNWGTYFTETVAPLHFISFKRLSDRRRSEARGKFAIKENIHFGHPARDFWTGNAEKAFVVMVRKSRKRKDRASVASNCSTSNSDGPDVGAMSPAHSLNSGESERRGSVASIDSHGRHSTGSDYSTLQTTLSAYNQFPPNPQKPSFINLNASVHEQAFSTLPLYPSPLSPSAVTPYWTNEHPPMPQCSPYAALPTGSEHMPPGENVFSYTFGAAMRGMTAPISNYYHPNEVKHASPANHHAAYYPPQHERYMSVDATRWTQVQPQPSLSLAALPTPPDYYLPAYNRQHSTSPDRSSDLAPAGHFLPCSSLSTSTHYGPN</sequence>
<reference evidence="5" key="1">
    <citation type="submission" date="2016-09" db="EMBL/GenBank/DDBJ databases">
        <authorList>
            <person name="Jeantristanb JTB J.-T."/>
            <person name="Ricardo R."/>
        </authorList>
    </citation>
    <scope>NUCLEOTIDE SEQUENCE [LARGE SCALE GENOMIC DNA]</scope>
</reference>
<dbReference type="InterPro" id="IPR000232">
    <property type="entry name" value="HSF_DNA-bd"/>
</dbReference>
<organism evidence="4 5">
    <name type="scientific">Microbotryum intermedium</name>
    <dbReference type="NCBI Taxonomy" id="269621"/>
    <lineage>
        <taxon>Eukaryota</taxon>
        <taxon>Fungi</taxon>
        <taxon>Dikarya</taxon>
        <taxon>Basidiomycota</taxon>
        <taxon>Pucciniomycotina</taxon>
        <taxon>Microbotryomycetes</taxon>
        <taxon>Microbotryales</taxon>
        <taxon>Microbotryaceae</taxon>
        <taxon>Microbotryum</taxon>
    </lineage>
</organism>
<evidence type="ECO:0000256" key="1">
    <source>
        <dbReference type="ARBA" id="ARBA00023125"/>
    </source>
</evidence>
<dbReference type="Proteomes" id="UP000198372">
    <property type="component" value="Unassembled WGS sequence"/>
</dbReference>
<name>A0A238FED3_9BASI</name>
<evidence type="ECO:0000256" key="2">
    <source>
        <dbReference type="SAM" id="MobiDB-lite"/>
    </source>
</evidence>
<dbReference type="InterPro" id="IPR036388">
    <property type="entry name" value="WH-like_DNA-bd_sf"/>
</dbReference>
<dbReference type="Pfam" id="PF00447">
    <property type="entry name" value="HSF_DNA-bind"/>
    <property type="match status" value="1"/>
</dbReference>
<proteinExistence type="predicted"/>
<dbReference type="Gene3D" id="1.10.10.10">
    <property type="entry name" value="Winged helix-like DNA-binding domain superfamily/Winged helix DNA-binding domain"/>
    <property type="match status" value="1"/>
</dbReference>
<feature type="domain" description="HSF-type DNA-binding" evidence="3">
    <location>
        <begin position="18"/>
        <end position="82"/>
    </location>
</feature>
<dbReference type="STRING" id="269621.A0A238FED3"/>
<dbReference type="OrthoDB" id="2529739at2759"/>
<dbReference type="EMBL" id="FMSP01000008">
    <property type="protein sequence ID" value="SCV72182.1"/>
    <property type="molecule type" value="Genomic_DNA"/>
</dbReference>
<feature type="region of interest" description="Disordered" evidence="2">
    <location>
        <begin position="357"/>
        <end position="376"/>
    </location>
</feature>
<gene>
    <name evidence="4" type="ORF">BQ2448_4876</name>
</gene>
<evidence type="ECO:0000259" key="3">
    <source>
        <dbReference type="Pfam" id="PF00447"/>
    </source>
</evidence>
<dbReference type="GO" id="GO:0043565">
    <property type="term" value="F:sequence-specific DNA binding"/>
    <property type="evidence" value="ECO:0007669"/>
    <property type="project" value="InterPro"/>
</dbReference>
<protein>
    <submittedName>
        <fullName evidence="4">BQ2448_4876 protein</fullName>
    </submittedName>
</protein>
<feature type="region of interest" description="Disordered" evidence="2">
    <location>
        <begin position="148"/>
        <end position="198"/>
    </location>
</feature>
<evidence type="ECO:0000313" key="5">
    <source>
        <dbReference type="Proteomes" id="UP000198372"/>
    </source>
</evidence>
<dbReference type="GO" id="GO:0003700">
    <property type="term" value="F:DNA-binding transcription factor activity"/>
    <property type="evidence" value="ECO:0007669"/>
    <property type="project" value="InterPro"/>
</dbReference>
<keyword evidence="1" id="KW-0238">DNA-binding</keyword>
<dbReference type="AlphaFoldDB" id="A0A238FED3"/>
<evidence type="ECO:0000313" key="4">
    <source>
        <dbReference type="EMBL" id="SCV72182.1"/>
    </source>
</evidence>
<accession>A0A238FED3</accession>
<feature type="compositionally biased region" description="Polar residues" evidence="2">
    <location>
        <begin position="151"/>
        <end position="161"/>
    </location>
</feature>
<keyword evidence="5" id="KW-1185">Reference proteome</keyword>